<comment type="caution">
    <text evidence="2">The sequence shown here is derived from an EMBL/GenBank/DDBJ whole genome shotgun (WGS) entry which is preliminary data.</text>
</comment>
<reference evidence="3" key="1">
    <citation type="journal article" date="2019" name="Int. J. Syst. Evol. Microbiol.">
        <title>The Global Catalogue of Microorganisms (GCM) 10K type strain sequencing project: providing services to taxonomists for standard genome sequencing and annotation.</title>
        <authorList>
            <consortium name="The Broad Institute Genomics Platform"/>
            <consortium name="The Broad Institute Genome Sequencing Center for Infectious Disease"/>
            <person name="Wu L."/>
            <person name="Ma J."/>
        </authorList>
    </citation>
    <scope>NUCLEOTIDE SEQUENCE [LARGE SCALE GENOMIC DNA]</scope>
    <source>
        <strain evidence="3">JCM 16923</strain>
    </source>
</reference>
<gene>
    <name evidence="2" type="ORF">GCM10022231_02380</name>
</gene>
<dbReference type="EMBL" id="BAAAZW010000001">
    <property type="protein sequence ID" value="GAA3948631.1"/>
    <property type="molecule type" value="Genomic_DNA"/>
</dbReference>
<proteinExistence type="predicted"/>
<name>A0ABP7NJI2_9ACTN</name>
<evidence type="ECO:0000313" key="2">
    <source>
        <dbReference type="EMBL" id="GAA3948631.1"/>
    </source>
</evidence>
<dbReference type="Proteomes" id="UP001418444">
    <property type="component" value="Unassembled WGS sequence"/>
</dbReference>
<evidence type="ECO:0000313" key="3">
    <source>
        <dbReference type="Proteomes" id="UP001418444"/>
    </source>
</evidence>
<organism evidence="2 3">
    <name type="scientific">Gordonia caeni</name>
    <dbReference type="NCBI Taxonomy" id="1007097"/>
    <lineage>
        <taxon>Bacteria</taxon>
        <taxon>Bacillati</taxon>
        <taxon>Actinomycetota</taxon>
        <taxon>Actinomycetes</taxon>
        <taxon>Mycobacteriales</taxon>
        <taxon>Gordoniaceae</taxon>
        <taxon>Gordonia</taxon>
    </lineage>
</organism>
<feature type="region of interest" description="Disordered" evidence="1">
    <location>
        <begin position="1"/>
        <end position="26"/>
    </location>
</feature>
<sequence length="88" mass="9098">MFQSEPLRASPARPAKPEPNPSVDGATATEVVVTEGWLVVATVTVVEGLALVDGPVESVEPHPASTAVVAPMATRSAGVRGRPFILRV</sequence>
<keyword evidence="3" id="KW-1185">Reference proteome</keyword>
<accession>A0ABP7NJI2</accession>
<protein>
    <submittedName>
        <fullName evidence="2">Uncharacterized protein</fullName>
    </submittedName>
</protein>
<evidence type="ECO:0000256" key="1">
    <source>
        <dbReference type="SAM" id="MobiDB-lite"/>
    </source>
</evidence>